<gene>
    <name evidence="1" type="ORF">CHS0354_001320</name>
</gene>
<proteinExistence type="predicted"/>
<evidence type="ECO:0000313" key="2">
    <source>
        <dbReference type="Proteomes" id="UP001195483"/>
    </source>
</evidence>
<reference evidence="1" key="3">
    <citation type="submission" date="2023-05" db="EMBL/GenBank/DDBJ databases">
        <authorList>
            <person name="Smith C.H."/>
        </authorList>
    </citation>
    <scope>NUCLEOTIDE SEQUENCE</scope>
    <source>
        <strain evidence="1">CHS0354</strain>
        <tissue evidence="1">Mantle</tissue>
    </source>
</reference>
<sequence>MLIIDHEFIDYIQQMYEDDKAGIAYLIPSACLRSTSFGIMAITKQTSKEEFVKLIRQLHFKISYNNHNRPACMWTSCHWYASTGACRER</sequence>
<dbReference type="EMBL" id="JAEAOA010000130">
    <property type="protein sequence ID" value="KAK3580187.1"/>
    <property type="molecule type" value="Genomic_DNA"/>
</dbReference>
<reference evidence="1" key="2">
    <citation type="journal article" date="2021" name="Genome Biol. Evol.">
        <title>Developing a high-quality reference genome for a parasitic bivalve with doubly uniparental inheritance (Bivalvia: Unionida).</title>
        <authorList>
            <person name="Smith C.H."/>
        </authorList>
    </citation>
    <scope>NUCLEOTIDE SEQUENCE</scope>
    <source>
        <strain evidence="1">CHS0354</strain>
        <tissue evidence="1">Mantle</tissue>
    </source>
</reference>
<dbReference type="Proteomes" id="UP001195483">
    <property type="component" value="Unassembled WGS sequence"/>
</dbReference>
<protein>
    <submittedName>
        <fullName evidence="1">Uncharacterized protein</fullName>
    </submittedName>
</protein>
<reference evidence="1" key="1">
    <citation type="journal article" date="2021" name="Genome Biol. Evol.">
        <title>A High-Quality Reference Genome for a Parasitic Bivalve with Doubly Uniparental Inheritance (Bivalvia: Unionida).</title>
        <authorList>
            <person name="Smith C.H."/>
        </authorList>
    </citation>
    <scope>NUCLEOTIDE SEQUENCE</scope>
    <source>
        <strain evidence="1">CHS0354</strain>
    </source>
</reference>
<evidence type="ECO:0000313" key="1">
    <source>
        <dbReference type="EMBL" id="KAK3580187.1"/>
    </source>
</evidence>
<accession>A0AAE0VKH1</accession>
<comment type="caution">
    <text evidence="1">The sequence shown here is derived from an EMBL/GenBank/DDBJ whole genome shotgun (WGS) entry which is preliminary data.</text>
</comment>
<organism evidence="1 2">
    <name type="scientific">Potamilus streckersoni</name>
    <dbReference type="NCBI Taxonomy" id="2493646"/>
    <lineage>
        <taxon>Eukaryota</taxon>
        <taxon>Metazoa</taxon>
        <taxon>Spiralia</taxon>
        <taxon>Lophotrochozoa</taxon>
        <taxon>Mollusca</taxon>
        <taxon>Bivalvia</taxon>
        <taxon>Autobranchia</taxon>
        <taxon>Heteroconchia</taxon>
        <taxon>Palaeoheterodonta</taxon>
        <taxon>Unionida</taxon>
        <taxon>Unionoidea</taxon>
        <taxon>Unionidae</taxon>
        <taxon>Ambleminae</taxon>
        <taxon>Lampsilini</taxon>
        <taxon>Potamilus</taxon>
    </lineage>
</organism>
<keyword evidence="2" id="KW-1185">Reference proteome</keyword>
<name>A0AAE0VKH1_9BIVA</name>
<dbReference type="AlphaFoldDB" id="A0AAE0VKH1"/>